<evidence type="ECO:0000313" key="1">
    <source>
        <dbReference type="EMBL" id="SVC97250.1"/>
    </source>
</evidence>
<feature type="non-terminal residue" evidence="1">
    <location>
        <position position="1"/>
    </location>
</feature>
<dbReference type="EMBL" id="UINC01121822">
    <property type="protein sequence ID" value="SVC97250.1"/>
    <property type="molecule type" value="Genomic_DNA"/>
</dbReference>
<dbReference type="AlphaFoldDB" id="A0A382RIJ5"/>
<protein>
    <submittedName>
        <fullName evidence="1">Uncharacterized protein</fullName>
    </submittedName>
</protein>
<name>A0A382RIJ5_9ZZZZ</name>
<proteinExistence type="predicted"/>
<gene>
    <name evidence="1" type="ORF">METZ01_LOCUS350104</name>
</gene>
<reference evidence="1" key="1">
    <citation type="submission" date="2018-05" db="EMBL/GenBank/DDBJ databases">
        <authorList>
            <person name="Lanie J.A."/>
            <person name="Ng W.-L."/>
            <person name="Kazmierczak K.M."/>
            <person name="Andrzejewski T.M."/>
            <person name="Davidsen T.M."/>
            <person name="Wayne K.J."/>
            <person name="Tettelin H."/>
            <person name="Glass J.I."/>
            <person name="Rusch D."/>
            <person name="Podicherti R."/>
            <person name="Tsui H.-C.T."/>
            <person name="Winkler M.E."/>
        </authorList>
    </citation>
    <scope>NUCLEOTIDE SEQUENCE</scope>
</reference>
<organism evidence="1">
    <name type="scientific">marine metagenome</name>
    <dbReference type="NCBI Taxonomy" id="408172"/>
    <lineage>
        <taxon>unclassified sequences</taxon>
        <taxon>metagenomes</taxon>
        <taxon>ecological metagenomes</taxon>
    </lineage>
</organism>
<accession>A0A382RIJ5</accession>
<sequence length="312" mass="35399">NFRPKEKEDLRALRDKVLFRLSLVGVVDDLTVEYGSDETTVYFSHYSTASIDDALRESANRIAPGHLRHEEVIRSAPQDLNERIRHHLDHVVRLVYEIIEPARLNALREMWRLTLGEPDDEYIRRTIGAYLGDGPMATTLQLLGSRLEVDLDEAFRLIDLSPPVDAFEWSGAAIRQLEGGAVHPVVRLVHALGEANLPDGKPEVFIESFGFLLDNAETYGLNEPELGEVFLRSREHLRNNDWGRRSDWVRYLWAVFIAQGAARETLVELADQILWDGLADPVELEVVLTGVLRRILDRVDALPLPVGADDER</sequence>